<evidence type="ECO:0000256" key="4">
    <source>
        <dbReference type="ARBA" id="ARBA00022989"/>
    </source>
</evidence>
<keyword evidence="2 6" id="KW-0812">Transmembrane</keyword>
<dbReference type="OrthoDB" id="900585at2759"/>
<dbReference type="GO" id="GO:0005886">
    <property type="term" value="C:plasma membrane"/>
    <property type="evidence" value="ECO:0007669"/>
    <property type="project" value="TreeGrafter"/>
</dbReference>
<feature type="transmembrane region" description="Helical" evidence="6">
    <location>
        <begin position="104"/>
        <end position="136"/>
    </location>
</feature>
<dbReference type="Proteomes" id="UP000594638">
    <property type="component" value="Unassembled WGS sequence"/>
</dbReference>
<organism evidence="8 9">
    <name type="scientific">Olea europaea subsp. europaea</name>
    <dbReference type="NCBI Taxonomy" id="158383"/>
    <lineage>
        <taxon>Eukaryota</taxon>
        <taxon>Viridiplantae</taxon>
        <taxon>Streptophyta</taxon>
        <taxon>Embryophyta</taxon>
        <taxon>Tracheophyta</taxon>
        <taxon>Spermatophyta</taxon>
        <taxon>Magnoliopsida</taxon>
        <taxon>eudicotyledons</taxon>
        <taxon>Gunneridae</taxon>
        <taxon>Pentapetalae</taxon>
        <taxon>asterids</taxon>
        <taxon>lamiids</taxon>
        <taxon>Lamiales</taxon>
        <taxon>Oleaceae</taxon>
        <taxon>Oleeae</taxon>
        <taxon>Olea</taxon>
    </lineage>
</organism>
<keyword evidence="6" id="KW-0406">Ion transport</keyword>
<feature type="transmembrane region" description="Helical" evidence="6">
    <location>
        <begin position="200"/>
        <end position="222"/>
    </location>
</feature>
<evidence type="ECO:0000256" key="5">
    <source>
        <dbReference type="ARBA" id="ARBA00023136"/>
    </source>
</evidence>
<keyword evidence="9" id="KW-1185">Reference proteome</keyword>
<evidence type="ECO:0000313" key="8">
    <source>
        <dbReference type="EMBL" id="CAA2979811.1"/>
    </source>
</evidence>
<evidence type="ECO:0000256" key="6">
    <source>
        <dbReference type="RuleBase" id="RU367022"/>
    </source>
</evidence>
<gene>
    <name evidence="8" type="ORF">OLEA9_A107990</name>
</gene>
<dbReference type="PANTHER" id="PTHR12483:SF94">
    <property type="entry name" value="COPPER TRANSPORTER 4"/>
    <property type="match status" value="1"/>
</dbReference>
<feature type="transmembrane region" description="Helical" evidence="6">
    <location>
        <begin position="59"/>
        <end position="83"/>
    </location>
</feature>
<keyword evidence="5 6" id="KW-0472">Membrane</keyword>
<evidence type="ECO:0000256" key="1">
    <source>
        <dbReference type="ARBA" id="ARBA00006921"/>
    </source>
</evidence>
<sequence length="256" mass="28540">MDQNALPLHHNHNITSTPPPPPPPPLPLRHYHKPSFLHFYWGKNAEILFSGWPDNHLGMYALALVFVFVLAVLVEFLSNLNLVKPGSNRVARVFFQTGFHGIRAGFAYMVVLAVMSFNGGVFIAAVLGHAIGYLIFGSRTSKKDSGWPDHQTLTDYCFSLFLVFLLAFTAEFCSLYPIHKQIDSKVAVLNHAGMRALKMFMSYLAVVAVFTTDFMFLLATIAGHGVGNFVGMLYQYQIEKAMASSRSEDSFEVTKV</sequence>
<dbReference type="EMBL" id="CACTIH010003634">
    <property type="protein sequence ID" value="CAA2979811.1"/>
    <property type="molecule type" value="Genomic_DNA"/>
</dbReference>
<evidence type="ECO:0000256" key="7">
    <source>
        <dbReference type="SAM" id="MobiDB-lite"/>
    </source>
</evidence>
<name>A0A8S0RKN5_OLEEU</name>
<feature type="transmembrane region" description="Helical" evidence="6">
    <location>
        <begin position="156"/>
        <end position="179"/>
    </location>
</feature>
<evidence type="ECO:0000256" key="3">
    <source>
        <dbReference type="ARBA" id="ARBA00022796"/>
    </source>
</evidence>
<dbReference type="AlphaFoldDB" id="A0A8S0RKN5"/>
<evidence type="ECO:0000256" key="2">
    <source>
        <dbReference type="ARBA" id="ARBA00022692"/>
    </source>
</evidence>
<feature type="region of interest" description="Disordered" evidence="7">
    <location>
        <begin position="1"/>
        <end position="25"/>
    </location>
</feature>
<keyword evidence="6" id="KW-0813">Transport</keyword>
<dbReference type="GO" id="GO:0005375">
    <property type="term" value="F:copper ion transmembrane transporter activity"/>
    <property type="evidence" value="ECO:0007669"/>
    <property type="project" value="UniProtKB-UniRule"/>
</dbReference>
<comment type="caution">
    <text evidence="6">Lacks conserved residue(s) required for the propagation of feature annotation.</text>
</comment>
<dbReference type="PANTHER" id="PTHR12483">
    <property type="entry name" value="SOLUTE CARRIER FAMILY 31 COPPER TRANSPORTERS"/>
    <property type="match status" value="1"/>
</dbReference>
<comment type="subcellular location">
    <subcellularLocation>
        <location evidence="6">Membrane</location>
        <topology evidence="6">Multi-pass membrane protein</topology>
    </subcellularLocation>
</comment>
<dbReference type="Gramene" id="OE9A107990T1">
    <property type="protein sequence ID" value="OE9A107990C1"/>
    <property type="gene ID" value="OE9A107990"/>
</dbReference>
<protein>
    <recommendedName>
        <fullName evidence="6">Copper transport protein</fullName>
    </recommendedName>
</protein>
<comment type="caution">
    <text evidence="8">The sequence shown here is derived from an EMBL/GenBank/DDBJ whole genome shotgun (WGS) entry which is preliminary data.</text>
</comment>
<keyword evidence="3 6" id="KW-0187">Copper transport</keyword>
<keyword evidence="4 6" id="KW-1133">Transmembrane helix</keyword>
<dbReference type="InterPro" id="IPR007274">
    <property type="entry name" value="Cop_transporter"/>
</dbReference>
<dbReference type="Pfam" id="PF04145">
    <property type="entry name" value="Ctr"/>
    <property type="match status" value="2"/>
</dbReference>
<accession>A0A8S0RKN5</accession>
<keyword evidence="6" id="KW-0186">Copper</keyword>
<reference evidence="8 9" key="1">
    <citation type="submission" date="2019-12" db="EMBL/GenBank/DDBJ databases">
        <authorList>
            <person name="Alioto T."/>
            <person name="Alioto T."/>
            <person name="Gomez Garrido J."/>
        </authorList>
    </citation>
    <scope>NUCLEOTIDE SEQUENCE [LARGE SCALE GENOMIC DNA]</scope>
</reference>
<proteinExistence type="inferred from homology"/>
<comment type="similarity">
    <text evidence="1 6">Belongs to the copper transporter (Ctr) (TC 1.A.56) family. SLC31A subfamily.</text>
</comment>
<evidence type="ECO:0000313" key="9">
    <source>
        <dbReference type="Proteomes" id="UP000594638"/>
    </source>
</evidence>